<evidence type="ECO:0000256" key="4">
    <source>
        <dbReference type="ARBA" id="ARBA00044517"/>
    </source>
</evidence>
<dbReference type="Pfam" id="PF12038">
    <property type="entry name" value="QTMAN_N"/>
    <property type="match status" value="1"/>
</dbReference>
<dbReference type="InterPro" id="IPR051862">
    <property type="entry name" value="GT-like_domain_containing_1"/>
</dbReference>
<dbReference type="CDD" id="cd01635">
    <property type="entry name" value="Glycosyltransferase_GTB-type"/>
    <property type="match status" value="1"/>
</dbReference>
<evidence type="ECO:0000259" key="10">
    <source>
        <dbReference type="Pfam" id="PF00534"/>
    </source>
</evidence>
<gene>
    <name evidence="12" type="ORF">NHX12_006647</name>
</gene>
<dbReference type="OrthoDB" id="10032790at2759"/>
<proteinExistence type="inferred from homology"/>
<accession>A0A9Q0DQ39</accession>
<feature type="region of interest" description="Disordered" evidence="9">
    <location>
        <begin position="170"/>
        <end position="246"/>
    </location>
</feature>
<feature type="compositionally biased region" description="Pro residues" evidence="9">
    <location>
        <begin position="134"/>
        <end position="147"/>
    </location>
</feature>
<keyword evidence="2" id="KW-0328">Glycosyltransferase</keyword>
<dbReference type="InterPro" id="IPR022701">
    <property type="entry name" value="QTMAN_N"/>
</dbReference>
<evidence type="ECO:0000256" key="3">
    <source>
        <dbReference type="ARBA" id="ARBA00022679"/>
    </source>
</evidence>
<feature type="compositionally biased region" description="Low complexity" evidence="9">
    <location>
        <begin position="233"/>
        <end position="246"/>
    </location>
</feature>
<comment type="caution">
    <text evidence="12">The sequence shown here is derived from an EMBL/GenBank/DDBJ whole genome shotgun (WGS) entry which is preliminary data.</text>
</comment>
<feature type="region of interest" description="Disordered" evidence="9">
    <location>
        <begin position="107"/>
        <end position="154"/>
    </location>
</feature>
<dbReference type="Proteomes" id="UP001148018">
    <property type="component" value="Unassembled WGS sequence"/>
</dbReference>
<feature type="domain" description="Glycosyl transferase family 1" evidence="10">
    <location>
        <begin position="272"/>
        <end position="413"/>
    </location>
</feature>
<reference evidence="12" key="1">
    <citation type="submission" date="2022-07" db="EMBL/GenBank/DDBJ databases">
        <title>Chromosome-level genome of Muraenolepis orangiensis.</title>
        <authorList>
            <person name="Kim J."/>
        </authorList>
    </citation>
    <scope>NUCLEOTIDE SEQUENCE</scope>
    <source>
        <strain evidence="12">KU_S4_2022</strain>
        <tissue evidence="12">Muscle</tissue>
    </source>
</reference>
<evidence type="ECO:0000313" key="12">
    <source>
        <dbReference type="EMBL" id="KAJ3591513.1"/>
    </source>
</evidence>
<feature type="domain" description="tRNA-queuosine alpha-mannosyltransferase N-terminal" evidence="11">
    <location>
        <begin position="1"/>
        <end position="38"/>
    </location>
</feature>
<evidence type="ECO:0000313" key="13">
    <source>
        <dbReference type="Proteomes" id="UP001148018"/>
    </source>
</evidence>
<dbReference type="SUPFAM" id="SSF53756">
    <property type="entry name" value="UDP-Glycosyltransferase/glycogen phosphorylase"/>
    <property type="match status" value="1"/>
</dbReference>
<evidence type="ECO:0000256" key="9">
    <source>
        <dbReference type="SAM" id="MobiDB-lite"/>
    </source>
</evidence>
<dbReference type="EMBL" id="JANIIK010000113">
    <property type="protein sequence ID" value="KAJ3591513.1"/>
    <property type="molecule type" value="Genomic_DNA"/>
</dbReference>
<organism evidence="12 13">
    <name type="scientific">Muraenolepis orangiensis</name>
    <name type="common">Patagonian moray cod</name>
    <dbReference type="NCBI Taxonomy" id="630683"/>
    <lineage>
        <taxon>Eukaryota</taxon>
        <taxon>Metazoa</taxon>
        <taxon>Chordata</taxon>
        <taxon>Craniata</taxon>
        <taxon>Vertebrata</taxon>
        <taxon>Euteleostomi</taxon>
        <taxon>Actinopterygii</taxon>
        <taxon>Neopterygii</taxon>
        <taxon>Teleostei</taxon>
        <taxon>Neoteleostei</taxon>
        <taxon>Acanthomorphata</taxon>
        <taxon>Zeiogadaria</taxon>
        <taxon>Gadariae</taxon>
        <taxon>Gadiformes</taxon>
        <taxon>Muraenolepidoidei</taxon>
        <taxon>Muraenolepididae</taxon>
        <taxon>Muraenolepis</taxon>
    </lineage>
</organism>
<sequence>MNSFLSSVGTFLKRMPDHRPKDLASLIRPKCSVLHFPLRFPNVTRKANGDPEGRRALLCMSALSHLTKRTASLTRKPGERRMTDPALYGTSVLCFWCCSVRGGNPPPHPTHHPTHPPPNPPPNPPTTQPTQHPTNPPHHPPNPPPNQPTGMHACGLLPEHKLLRRPVAVSRPDDDDIVPQGQTREPGRGPGPDDGPEVSRAEELSSRSDQAARGAPPETREPEVPQGPQTSVPGQAPGPAGGEEQAAMMEGCGGRWLEVSWRSALPSPSAPLEHDKDPELFFETLLKLKERNLSFQLSVLGETFTDVPEIFTEARGRLEAPGRLGPRVILHWGFLPGKEDYLAALCQADVVVSTAKHEFFGVAMLEAVHCGCYPLCPNSLVYPDIFPAEYLYSTPEQLCKKLQRLCKRPDLARRHCVQVDTTAFSWDALQQDFTHLLAAPADPPP</sequence>
<evidence type="ECO:0000259" key="11">
    <source>
        <dbReference type="Pfam" id="PF12038"/>
    </source>
</evidence>
<dbReference type="AlphaFoldDB" id="A0A9Q0DQ39"/>
<feature type="compositionally biased region" description="Basic and acidic residues" evidence="9">
    <location>
        <begin position="197"/>
        <end position="206"/>
    </location>
</feature>
<keyword evidence="3" id="KW-0808">Transferase</keyword>
<comment type="catalytic activity">
    <reaction evidence="8">
        <text>queuosine(34) in tRNA(Asp) + GDP-alpha-D-mannose = O-4''-alpha-D-mannosylqueuosine(34) in tRNA(Asp) + GDP + H(+)</text>
        <dbReference type="Rhea" id="RHEA:12885"/>
        <dbReference type="Rhea" id="RHEA-COMP:18572"/>
        <dbReference type="Rhea" id="RHEA-COMP:18581"/>
        <dbReference type="ChEBI" id="CHEBI:15378"/>
        <dbReference type="ChEBI" id="CHEBI:57527"/>
        <dbReference type="ChEBI" id="CHEBI:58189"/>
        <dbReference type="ChEBI" id="CHEBI:194431"/>
        <dbReference type="ChEBI" id="CHEBI:194442"/>
        <dbReference type="EC" id="2.4.1.110"/>
    </reaction>
    <physiologicalReaction direction="left-to-right" evidence="8">
        <dbReference type="Rhea" id="RHEA:12886"/>
    </physiologicalReaction>
</comment>
<evidence type="ECO:0000256" key="2">
    <source>
        <dbReference type="ARBA" id="ARBA00022676"/>
    </source>
</evidence>
<dbReference type="PANTHER" id="PTHR13615">
    <property type="entry name" value="GLYCOSYLTRANSFERASE-LIKE 1"/>
    <property type="match status" value="1"/>
</dbReference>
<dbReference type="Pfam" id="PF00534">
    <property type="entry name" value="Glycos_transf_1"/>
    <property type="match status" value="1"/>
</dbReference>
<dbReference type="PANTHER" id="PTHR13615:SF3">
    <property type="entry name" value="GLYCOSYLTRANSFERASE-LIKE DOMAIN-CONTAINING PROTEIN 1"/>
    <property type="match status" value="1"/>
</dbReference>
<evidence type="ECO:0000256" key="5">
    <source>
        <dbReference type="ARBA" id="ARBA00044539"/>
    </source>
</evidence>
<protein>
    <recommendedName>
        <fullName evidence="5">tRNA-queuosine alpha-mannosyltransferase</fullName>
        <ecNumber evidence="4">2.4.1.110</ecNumber>
    </recommendedName>
    <alternativeName>
        <fullName evidence="6">Glycosyltransferase-like domain-containing protein 1</fullName>
    </alternativeName>
</protein>
<name>A0A9Q0DQ39_9TELE</name>
<comment type="function">
    <text evidence="7">Glycosyltransferase that specifically catalyzes mannosylation of cytoplasmic tRNA(Asp) modified with queuosine at position 34 (queuosine(34)). Mannosylates the cyclopentene moiety of queuosine(34) in tRNA(Asp) to form mannosyl-queuosine(34). Mannosylation of queuosine(34) in tRNA(Asp) is required to slow-down elongation at cognate codons, GAC and GAU, thereby regulating protein translation.</text>
</comment>
<feature type="compositionally biased region" description="Pro residues" evidence="9">
    <location>
        <begin position="115"/>
        <end position="127"/>
    </location>
</feature>
<dbReference type="Gene3D" id="3.40.50.2000">
    <property type="entry name" value="Glycogen Phosphorylase B"/>
    <property type="match status" value="1"/>
</dbReference>
<dbReference type="GO" id="GO:0016438">
    <property type="term" value="F:tRNA-queuosine(34) beta-mannosyltransferase activity"/>
    <property type="evidence" value="ECO:0007669"/>
    <property type="project" value="UniProtKB-EC"/>
</dbReference>
<dbReference type="InterPro" id="IPR001296">
    <property type="entry name" value="Glyco_trans_1"/>
</dbReference>
<evidence type="ECO:0000256" key="8">
    <source>
        <dbReference type="ARBA" id="ARBA00048439"/>
    </source>
</evidence>
<comment type="similarity">
    <text evidence="1">Belongs to the glycosyltransferase group 1 family. Glycosyltransferase 4 subfamily.</text>
</comment>
<evidence type="ECO:0000256" key="7">
    <source>
        <dbReference type="ARBA" id="ARBA00045402"/>
    </source>
</evidence>
<dbReference type="EC" id="2.4.1.110" evidence="4"/>
<evidence type="ECO:0000256" key="1">
    <source>
        <dbReference type="ARBA" id="ARBA00009481"/>
    </source>
</evidence>
<evidence type="ECO:0000256" key="6">
    <source>
        <dbReference type="ARBA" id="ARBA00044567"/>
    </source>
</evidence>
<keyword evidence="13" id="KW-1185">Reference proteome</keyword>